<organism evidence="1 2">
    <name type="scientific">Arthrobacter sedimenti</name>
    <dbReference type="NCBI Taxonomy" id="2694931"/>
    <lineage>
        <taxon>Bacteria</taxon>
        <taxon>Bacillati</taxon>
        <taxon>Actinomycetota</taxon>
        <taxon>Actinomycetes</taxon>
        <taxon>Micrococcales</taxon>
        <taxon>Micrococcaceae</taxon>
        <taxon>Arthrobacter</taxon>
    </lineage>
</organism>
<evidence type="ECO:0000313" key="1">
    <source>
        <dbReference type="EMBL" id="MFC4395179.1"/>
    </source>
</evidence>
<dbReference type="Proteomes" id="UP001595778">
    <property type="component" value="Unassembled WGS sequence"/>
</dbReference>
<keyword evidence="2" id="KW-1185">Reference proteome</keyword>
<gene>
    <name evidence="1" type="ORF">ACFO0G_03680</name>
</gene>
<protein>
    <recommendedName>
        <fullName evidence="3">GH26 domain-containing protein</fullName>
    </recommendedName>
</protein>
<dbReference type="EMBL" id="JBHSDQ010000001">
    <property type="protein sequence ID" value="MFC4395179.1"/>
    <property type="molecule type" value="Genomic_DNA"/>
</dbReference>
<comment type="caution">
    <text evidence="1">The sequence shown here is derived from an EMBL/GenBank/DDBJ whole genome shotgun (WGS) entry which is preliminary data.</text>
</comment>
<name>A0ABV8WGM5_9MICC</name>
<reference evidence="2" key="1">
    <citation type="journal article" date="2019" name="Int. J. Syst. Evol. Microbiol.">
        <title>The Global Catalogue of Microorganisms (GCM) 10K type strain sequencing project: providing services to taxonomists for standard genome sequencing and annotation.</title>
        <authorList>
            <consortium name="The Broad Institute Genomics Platform"/>
            <consortium name="The Broad Institute Genome Sequencing Center for Infectious Disease"/>
            <person name="Wu L."/>
            <person name="Ma J."/>
        </authorList>
    </citation>
    <scope>NUCLEOTIDE SEQUENCE [LARGE SCALE GENOMIC DNA]</scope>
    <source>
        <strain evidence="2">PJ61</strain>
    </source>
</reference>
<evidence type="ECO:0000313" key="2">
    <source>
        <dbReference type="Proteomes" id="UP001595778"/>
    </source>
</evidence>
<sequence>MASIRSYFRARYGRPATIHQLPAVLLAVCILLAGSLSVPGVRQPGADRAAADRAAAVQAAANQGGLLFGLGPQAYRALEYRLVNEAPVNMITSWYNFRTDMGFFDIYRTAVTPQIYAAGKAMHLVIWDGYPRPGTPGGSPDGIVQTKYGPVCGEAYPLSREFQADMVQLAKNTGGPASGPPLYVSMFTEFQTYPCREDGNYWDTGQAYYRALKDAYLEAKDAFHTYAPNSKVALTWGGWAATFDDPARGGGRSMLPFFKDVMDDSDFQSFQAMGVHENVEQTTWMVKALHGYGNGLSLLAHYKPDNDSLAVYDADMKGFFTDSKMAELKANGLFGFSFLSQDLLMSSEARFQQAKAAITRYQEPVPPWPLG</sequence>
<dbReference type="RefSeq" id="WP_376976456.1">
    <property type="nucleotide sequence ID" value="NZ_JBHSDQ010000001.1"/>
</dbReference>
<accession>A0ABV8WGM5</accession>
<evidence type="ECO:0008006" key="3">
    <source>
        <dbReference type="Google" id="ProtNLM"/>
    </source>
</evidence>
<proteinExistence type="predicted"/>